<reference evidence="2 3" key="1">
    <citation type="submission" date="2021-06" db="EMBL/GenBank/DDBJ databases">
        <authorList>
            <person name="Palmer J.M."/>
        </authorList>
    </citation>
    <scope>NUCLEOTIDE SEQUENCE [LARGE SCALE GENOMIC DNA]</scope>
    <source>
        <strain evidence="2 3">XC_2019</strain>
        <tissue evidence="2">Muscle</tissue>
    </source>
</reference>
<feature type="compositionally biased region" description="Basic and acidic residues" evidence="1">
    <location>
        <begin position="29"/>
        <end position="43"/>
    </location>
</feature>
<proteinExistence type="predicted"/>
<comment type="caution">
    <text evidence="2">The sequence shown here is derived from an EMBL/GenBank/DDBJ whole genome shotgun (WGS) entry which is preliminary data.</text>
</comment>
<feature type="non-terminal residue" evidence="2">
    <location>
        <position position="54"/>
    </location>
</feature>
<sequence>MASPPATVMNGGCRTGHVHGCWGGPQLTTKHEPTQRVKDERKMKTYSRKYGAEC</sequence>
<evidence type="ECO:0000313" key="2">
    <source>
        <dbReference type="EMBL" id="MEQ2212323.1"/>
    </source>
</evidence>
<organism evidence="2 3">
    <name type="scientific">Xenoophorus captivus</name>
    <dbReference type="NCBI Taxonomy" id="1517983"/>
    <lineage>
        <taxon>Eukaryota</taxon>
        <taxon>Metazoa</taxon>
        <taxon>Chordata</taxon>
        <taxon>Craniata</taxon>
        <taxon>Vertebrata</taxon>
        <taxon>Euteleostomi</taxon>
        <taxon>Actinopterygii</taxon>
        <taxon>Neopterygii</taxon>
        <taxon>Teleostei</taxon>
        <taxon>Neoteleostei</taxon>
        <taxon>Acanthomorphata</taxon>
        <taxon>Ovalentaria</taxon>
        <taxon>Atherinomorphae</taxon>
        <taxon>Cyprinodontiformes</taxon>
        <taxon>Goodeidae</taxon>
        <taxon>Xenoophorus</taxon>
    </lineage>
</organism>
<keyword evidence="3" id="KW-1185">Reference proteome</keyword>
<evidence type="ECO:0000313" key="3">
    <source>
        <dbReference type="Proteomes" id="UP001434883"/>
    </source>
</evidence>
<dbReference type="EMBL" id="JAHRIN010059655">
    <property type="protein sequence ID" value="MEQ2212323.1"/>
    <property type="molecule type" value="Genomic_DNA"/>
</dbReference>
<feature type="region of interest" description="Disordered" evidence="1">
    <location>
        <begin position="24"/>
        <end position="54"/>
    </location>
</feature>
<evidence type="ECO:0000256" key="1">
    <source>
        <dbReference type="SAM" id="MobiDB-lite"/>
    </source>
</evidence>
<protein>
    <submittedName>
        <fullName evidence="2">Uncharacterized protein</fullName>
    </submittedName>
</protein>
<accession>A0ABV0RXP0</accession>
<dbReference type="Proteomes" id="UP001434883">
    <property type="component" value="Unassembled WGS sequence"/>
</dbReference>
<gene>
    <name evidence="2" type="ORF">XENOCAPTIV_029289</name>
</gene>
<name>A0ABV0RXP0_9TELE</name>